<organism evidence="1 2">
    <name type="scientific">Gossypium lobatum</name>
    <dbReference type="NCBI Taxonomy" id="34289"/>
    <lineage>
        <taxon>Eukaryota</taxon>
        <taxon>Viridiplantae</taxon>
        <taxon>Streptophyta</taxon>
        <taxon>Embryophyta</taxon>
        <taxon>Tracheophyta</taxon>
        <taxon>Spermatophyta</taxon>
        <taxon>Magnoliopsida</taxon>
        <taxon>eudicotyledons</taxon>
        <taxon>Gunneridae</taxon>
        <taxon>Pentapetalae</taxon>
        <taxon>rosids</taxon>
        <taxon>malvids</taxon>
        <taxon>Malvales</taxon>
        <taxon>Malvaceae</taxon>
        <taxon>Malvoideae</taxon>
        <taxon>Gossypium</taxon>
    </lineage>
</organism>
<dbReference type="AlphaFoldDB" id="A0A7J8MD40"/>
<comment type="caution">
    <text evidence="1">The sequence shown here is derived from an EMBL/GenBank/DDBJ whole genome shotgun (WGS) entry which is preliminary data.</text>
</comment>
<feature type="non-terminal residue" evidence="1">
    <location>
        <position position="65"/>
    </location>
</feature>
<evidence type="ECO:0000313" key="1">
    <source>
        <dbReference type="EMBL" id="MBA0562599.1"/>
    </source>
</evidence>
<evidence type="ECO:0000313" key="2">
    <source>
        <dbReference type="Proteomes" id="UP000593572"/>
    </source>
</evidence>
<gene>
    <name evidence="1" type="ORF">Golob_007631</name>
</gene>
<accession>A0A7J8MD40</accession>
<reference evidence="1 2" key="1">
    <citation type="journal article" date="2019" name="Genome Biol. Evol.">
        <title>Insights into the evolution of the New World diploid cottons (Gossypium, subgenus Houzingenia) based on genome sequencing.</title>
        <authorList>
            <person name="Grover C.E."/>
            <person name="Arick M.A. 2nd"/>
            <person name="Thrash A."/>
            <person name="Conover J.L."/>
            <person name="Sanders W.S."/>
            <person name="Peterson D.G."/>
            <person name="Frelichowski J.E."/>
            <person name="Scheffler J.A."/>
            <person name="Scheffler B.E."/>
            <person name="Wendel J.F."/>
        </authorList>
    </citation>
    <scope>NUCLEOTIDE SEQUENCE [LARGE SCALE GENOMIC DNA]</scope>
    <source>
        <strain evidence="1">157</strain>
        <tissue evidence="1">Leaf</tissue>
    </source>
</reference>
<dbReference type="EMBL" id="JABEZX010000008">
    <property type="protein sequence ID" value="MBA0562599.1"/>
    <property type="molecule type" value="Genomic_DNA"/>
</dbReference>
<proteinExistence type="predicted"/>
<keyword evidence="2" id="KW-1185">Reference proteome</keyword>
<name>A0A7J8MD40_9ROSI</name>
<dbReference type="Proteomes" id="UP000593572">
    <property type="component" value="Unassembled WGS sequence"/>
</dbReference>
<protein>
    <submittedName>
        <fullName evidence="1">Uncharacterized protein</fullName>
    </submittedName>
</protein>
<sequence>MIKDEITILEEKLVQLLVKSFVSGPDWKSFKIGPYPPECDKKNLMHAIASTFGGDMIGNTRRFLS</sequence>